<feature type="compositionally biased region" description="Polar residues" evidence="1">
    <location>
        <begin position="57"/>
        <end position="72"/>
    </location>
</feature>
<reference evidence="2" key="1">
    <citation type="submission" date="2022-10" db="EMBL/GenBank/DDBJ databases">
        <title>Puccinia triticina Genome sequencing and assembly.</title>
        <authorList>
            <person name="Li C."/>
        </authorList>
    </citation>
    <scope>NUCLEOTIDE SEQUENCE</scope>
    <source>
        <strain evidence="2">Pt15</strain>
    </source>
</reference>
<dbReference type="EMBL" id="CP110435">
    <property type="protein sequence ID" value="WAQ91701.1"/>
    <property type="molecule type" value="Genomic_DNA"/>
</dbReference>
<organism evidence="2 3">
    <name type="scientific">Puccinia triticina</name>
    <dbReference type="NCBI Taxonomy" id="208348"/>
    <lineage>
        <taxon>Eukaryota</taxon>
        <taxon>Fungi</taxon>
        <taxon>Dikarya</taxon>
        <taxon>Basidiomycota</taxon>
        <taxon>Pucciniomycotina</taxon>
        <taxon>Pucciniomycetes</taxon>
        <taxon>Pucciniales</taxon>
        <taxon>Pucciniaceae</taxon>
        <taxon>Puccinia</taxon>
    </lineage>
</organism>
<keyword evidence="3" id="KW-1185">Reference proteome</keyword>
<dbReference type="GeneID" id="77804642"/>
<proteinExistence type="predicted"/>
<name>A0ABY7D290_9BASI</name>
<feature type="region of interest" description="Disordered" evidence="1">
    <location>
        <begin position="1"/>
        <end position="76"/>
    </location>
</feature>
<sequence length="289" mass="31447">MMAEDRPTVSCELSETDESGGTRKTEAVGHRDDTKETVQSDPSPTANPFQPRGKAKSGQTSSGPAQTVSTRSRSAHTPCGIQAGLWAAPRLPRPLCKQQSPPGDTGHQPLFSRCSSGSWRGPALLGLGALLERKEQLRGRTWKASELFRIAVASADSARPLRDARTAARPWRVRSGPSQLRALLRTGSHYLYVSASAPKDQHILRRSSAIFPRIFGAWSAASHPPDSSATSRAIDPEGPLQPDTQIRRCRYRGLELGNCISLINNHPQHHKAALGNWYSPAQECGKRIP</sequence>
<gene>
    <name evidence="2" type="ORF">PtA15_15A92</name>
</gene>
<accession>A0ABY7D290</accession>
<feature type="compositionally biased region" description="Basic and acidic residues" evidence="1">
    <location>
        <begin position="20"/>
        <end position="38"/>
    </location>
</feature>
<feature type="region of interest" description="Disordered" evidence="1">
    <location>
        <begin position="221"/>
        <end position="243"/>
    </location>
</feature>
<feature type="compositionally biased region" description="Polar residues" evidence="1">
    <location>
        <begin position="39"/>
        <end position="48"/>
    </location>
</feature>
<protein>
    <submittedName>
        <fullName evidence="2">Uncharacterized protein</fullName>
    </submittedName>
</protein>
<evidence type="ECO:0000313" key="3">
    <source>
        <dbReference type="Proteomes" id="UP001164743"/>
    </source>
</evidence>
<evidence type="ECO:0000256" key="1">
    <source>
        <dbReference type="SAM" id="MobiDB-lite"/>
    </source>
</evidence>
<dbReference type="Proteomes" id="UP001164743">
    <property type="component" value="Chromosome 15A"/>
</dbReference>
<dbReference type="RefSeq" id="XP_053027256.1">
    <property type="nucleotide sequence ID" value="XM_053163748.1"/>
</dbReference>
<evidence type="ECO:0000313" key="2">
    <source>
        <dbReference type="EMBL" id="WAQ91701.1"/>
    </source>
</evidence>